<dbReference type="GO" id="GO:0016020">
    <property type="term" value="C:membrane"/>
    <property type="evidence" value="ECO:0007669"/>
    <property type="project" value="UniProtKB-SubCell"/>
</dbReference>
<comment type="caution">
    <text evidence="9">The sequence shown here is derived from an EMBL/GenBank/DDBJ whole genome shotgun (WGS) entry which is preliminary data.</text>
</comment>
<dbReference type="Pfam" id="PF03798">
    <property type="entry name" value="TRAM_LAG1_CLN8"/>
    <property type="match status" value="1"/>
</dbReference>
<evidence type="ECO:0000256" key="4">
    <source>
        <dbReference type="ARBA" id="ARBA00022989"/>
    </source>
</evidence>
<dbReference type="InterPro" id="IPR016439">
    <property type="entry name" value="Lag1/Lac1-like"/>
</dbReference>
<keyword evidence="5 6" id="KW-0472">Membrane</keyword>
<evidence type="ECO:0000256" key="3">
    <source>
        <dbReference type="ARBA" id="ARBA00022692"/>
    </source>
</evidence>
<comment type="subcellular location">
    <subcellularLocation>
        <location evidence="1">Membrane</location>
        <topology evidence="1">Multi-pass membrane protein</topology>
    </subcellularLocation>
</comment>
<dbReference type="PROSITE" id="PS50922">
    <property type="entry name" value="TLC"/>
    <property type="match status" value="1"/>
</dbReference>
<evidence type="ECO:0000259" key="8">
    <source>
        <dbReference type="PROSITE" id="PS50922"/>
    </source>
</evidence>
<dbReference type="GO" id="GO:0050291">
    <property type="term" value="F:sphingosine N-acyltransferase activity"/>
    <property type="evidence" value="ECO:0007669"/>
    <property type="project" value="InterPro"/>
</dbReference>
<keyword evidence="3 6" id="KW-0812">Transmembrane</keyword>
<dbReference type="EMBL" id="MCFE01000460">
    <property type="protein sequence ID" value="ORX89297.1"/>
    <property type="molecule type" value="Genomic_DNA"/>
</dbReference>
<feature type="transmembrane region" description="Helical" evidence="7">
    <location>
        <begin position="47"/>
        <end position="66"/>
    </location>
</feature>
<keyword evidence="4 7" id="KW-1133">Transmembrane helix</keyword>
<reference evidence="9 10" key="1">
    <citation type="submission" date="2016-07" db="EMBL/GenBank/DDBJ databases">
        <title>Pervasive Adenine N6-methylation of Active Genes in Fungi.</title>
        <authorList>
            <consortium name="DOE Joint Genome Institute"/>
            <person name="Mondo S.J."/>
            <person name="Dannebaum R.O."/>
            <person name="Kuo R.C."/>
            <person name="Labutti K."/>
            <person name="Haridas S."/>
            <person name="Kuo A."/>
            <person name="Salamov A."/>
            <person name="Ahrendt S.R."/>
            <person name="Lipzen A."/>
            <person name="Sullivan W."/>
            <person name="Andreopoulos W.B."/>
            <person name="Clum A."/>
            <person name="Lindquist E."/>
            <person name="Daum C."/>
            <person name="Ramamoorthy G.K."/>
            <person name="Gryganskyi A."/>
            <person name="Culley D."/>
            <person name="Magnuson J.K."/>
            <person name="James T.Y."/>
            <person name="O'Malley M.A."/>
            <person name="Stajich J.E."/>
            <person name="Spatafora J.W."/>
            <person name="Visel A."/>
            <person name="Grigoriev I.V."/>
        </authorList>
    </citation>
    <scope>NUCLEOTIDE SEQUENCE [LARGE SCALE GENOMIC DNA]</scope>
    <source>
        <strain evidence="9 10">CBS 931.73</strain>
    </source>
</reference>
<evidence type="ECO:0000256" key="7">
    <source>
        <dbReference type="SAM" id="Phobius"/>
    </source>
</evidence>
<protein>
    <submittedName>
        <fullName evidence="9">Longevity assurance proteins LAG1/LAC1</fullName>
    </submittedName>
</protein>
<dbReference type="AlphaFoldDB" id="A0A1Y1XU61"/>
<dbReference type="Proteomes" id="UP000193498">
    <property type="component" value="Unassembled WGS sequence"/>
</dbReference>
<dbReference type="GO" id="GO:0046513">
    <property type="term" value="P:ceramide biosynthetic process"/>
    <property type="evidence" value="ECO:0007669"/>
    <property type="project" value="InterPro"/>
</dbReference>
<feature type="transmembrane region" description="Helical" evidence="7">
    <location>
        <begin position="222"/>
        <end position="242"/>
    </location>
</feature>
<dbReference type="PANTHER" id="PTHR12560:SF0">
    <property type="entry name" value="LD18904P"/>
    <property type="match status" value="1"/>
</dbReference>
<evidence type="ECO:0000256" key="5">
    <source>
        <dbReference type="ARBA" id="ARBA00023136"/>
    </source>
</evidence>
<name>A0A1Y1XU61_9FUNG</name>
<dbReference type="SMART" id="SM00724">
    <property type="entry name" value="TLC"/>
    <property type="match status" value="1"/>
</dbReference>
<dbReference type="OrthoDB" id="537032at2759"/>
<sequence length="274" mass="32756">MDDLYFVFFWVNVFTFLRASVMEYVLKPVAKHGGIRSSRSQQRFLEQSWLFLYYTISWSIGLYIIYNSPYWKNTAHFWIHYPHKTVPHLSKWYYLVQTGFWLQQFFVLHAEKKRSDYPQMVVHHVVTSLLITLSYMTYFTRIGTSVLCIMDSADIVLSLAKCLRYMKFQKACDYVFGSFVLVWAYTRHYLCLKIMWSIWKEVDLYLQVDCKPSQGRFQCRELQYFFIGLFAVLQILMIIWFGQILKVIWRVLTGANAADCRSDSESEQLKHKQA</sequence>
<gene>
    <name evidence="9" type="ORF">K493DRAFT_289546</name>
</gene>
<comment type="similarity">
    <text evidence="2">Belongs to the sphingosine N-acyltransferase family.</text>
</comment>
<dbReference type="FunCoup" id="A0A1Y1XU61">
    <property type="interactions" value="399"/>
</dbReference>
<dbReference type="InParanoid" id="A0A1Y1XU61"/>
<accession>A0A1Y1XU61</accession>
<feature type="domain" description="TLC" evidence="8">
    <location>
        <begin position="42"/>
        <end position="253"/>
    </location>
</feature>
<organism evidence="9 10">
    <name type="scientific">Basidiobolus meristosporus CBS 931.73</name>
    <dbReference type="NCBI Taxonomy" id="1314790"/>
    <lineage>
        <taxon>Eukaryota</taxon>
        <taxon>Fungi</taxon>
        <taxon>Fungi incertae sedis</taxon>
        <taxon>Zoopagomycota</taxon>
        <taxon>Entomophthoromycotina</taxon>
        <taxon>Basidiobolomycetes</taxon>
        <taxon>Basidiobolales</taxon>
        <taxon>Basidiobolaceae</taxon>
        <taxon>Basidiobolus</taxon>
    </lineage>
</organism>
<dbReference type="InterPro" id="IPR006634">
    <property type="entry name" value="TLC-dom"/>
</dbReference>
<evidence type="ECO:0000256" key="2">
    <source>
        <dbReference type="ARBA" id="ARBA00009808"/>
    </source>
</evidence>
<evidence type="ECO:0000313" key="9">
    <source>
        <dbReference type="EMBL" id="ORX89297.1"/>
    </source>
</evidence>
<evidence type="ECO:0000256" key="1">
    <source>
        <dbReference type="ARBA" id="ARBA00004141"/>
    </source>
</evidence>
<dbReference type="STRING" id="1314790.A0A1Y1XU61"/>
<dbReference type="PANTHER" id="PTHR12560">
    <property type="entry name" value="LONGEVITY ASSURANCE FACTOR 1 LAG1"/>
    <property type="match status" value="1"/>
</dbReference>
<proteinExistence type="inferred from homology"/>
<feature type="transmembrane region" description="Helical" evidence="7">
    <location>
        <begin position="175"/>
        <end position="199"/>
    </location>
</feature>
<evidence type="ECO:0000256" key="6">
    <source>
        <dbReference type="PROSITE-ProRule" id="PRU00205"/>
    </source>
</evidence>
<feature type="transmembrane region" description="Helical" evidence="7">
    <location>
        <begin position="120"/>
        <end position="138"/>
    </location>
</feature>
<evidence type="ECO:0000313" key="10">
    <source>
        <dbReference type="Proteomes" id="UP000193498"/>
    </source>
</evidence>
<dbReference type="PIRSF" id="PIRSF005225">
    <property type="entry name" value="LAG1_LAC1"/>
    <property type="match status" value="1"/>
</dbReference>
<keyword evidence="10" id="KW-1185">Reference proteome</keyword>
<feature type="transmembrane region" description="Helical" evidence="7">
    <location>
        <begin position="6"/>
        <end position="26"/>
    </location>
</feature>